<accession>A0ABY4E370</accession>
<proteinExistence type="predicted"/>
<organism evidence="1 2">
    <name type="scientific">Vitreoscilla massiliensis</name>
    <dbReference type="NCBI Taxonomy" id="1689272"/>
    <lineage>
        <taxon>Bacteria</taxon>
        <taxon>Pseudomonadati</taxon>
        <taxon>Pseudomonadota</taxon>
        <taxon>Betaproteobacteria</taxon>
        <taxon>Neisseriales</taxon>
        <taxon>Neisseriaceae</taxon>
        <taxon>Vitreoscilla</taxon>
    </lineage>
</organism>
<sequence>MHKPLPAHDKHTAYIEISKSGFKFICVLVAEKRTPVRMFTSLVKCKQFAADNGLDFQLVGALA</sequence>
<evidence type="ECO:0008006" key="3">
    <source>
        <dbReference type="Google" id="ProtNLM"/>
    </source>
</evidence>
<dbReference type="Proteomes" id="UP000832011">
    <property type="component" value="Chromosome"/>
</dbReference>
<gene>
    <name evidence="1" type="ORF">LVJ82_17690</name>
</gene>
<reference evidence="1 2" key="1">
    <citation type="journal article" date="2022" name="Res Sq">
        <title>Evolution of multicellular longitudinally dividing oral cavity symbionts (Neisseriaceae).</title>
        <authorList>
            <person name="Nyongesa S."/>
            <person name="Weber P."/>
            <person name="Bernet E."/>
            <person name="Pullido F."/>
            <person name="Nieckarz M."/>
            <person name="Delaby M."/>
            <person name="Nieves C."/>
            <person name="Viehboeck T."/>
            <person name="Krause N."/>
            <person name="Rivera-Millot A."/>
            <person name="Nakamura A."/>
            <person name="Vischer N."/>
            <person name="VanNieuwenhze M."/>
            <person name="Brun Y."/>
            <person name="Cava F."/>
            <person name="Bulgheresi S."/>
            <person name="Veyrier F."/>
        </authorList>
    </citation>
    <scope>NUCLEOTIDE SEQUENCE [LARGE SCALE GENOMIC DNA]</scope>
    <source>
        <strain evidence="1 2">SN4</strain>
    </source>
</reference>
<evidence type="ECO:0000313" key="2">
    <source>
        <dbReference type="Proteomes" id="UP000832011"/>
    </source>
</evidence>
<dbReference type="EMBL" id="CP091511">
    <property type="protein sequence ID" value="UOO89250.1"/>
    <property type="molecule type" value="Genomic_DNA"/>
</dbReference>
<protein>
    <recommendedName>
        <fullName evidence="3">Transposase</fullName>
    </recommendedName>
</protein>
<dbReference type="RefSeq" id="WP_058356952.1">
    <property type="nucleotide sequence ID" value="NZ_CABKVG010000010.1"/>
</dbReference>
<name>A0ABY4E370_9NEIS</name>
<keyword evidence="2" id="KW-1185">Reference proteome</keyword>
<evidence type="ECO:0000313" key="1">
    <source>
        <dbReference type="EMBL" id="UOO89250.1"/>
    </source>
</evidence>